<dbReference type="OrthoDB" id="214717at2759"/>
<proteinExistence type="predicted"/>
<organism evidence="2 3">
    <name type="scientific">Phytophthora lilii</name>
    <dbReference type="NCBI Taxonomy" id="2077276"/>
    <lineage>
        <taxon>Eukaryota</taxon>
        <taxon>Sar</taxon>
        <taxon>Stramenopiles</taxon>
        <taxon>Oomycota</taxon>
        <taxon>Peronosporomycetes</taxon>
        <taxon>Peronosporales</taxon>
        <taxon>Peronosporaceae</taxon>
        <taxon>Phytophthora</taxon>
    </lineage>
</organism>
<accession>A0A9W6TMV2</accession>
<evidence type="ECO:0000256" key="1">
    <source>
        <dbReference type="SAM" id="MobiDB-lite"/>
    </source>
</evidence>
<dbReference type="EMBL" id="BSXW01000256">
    <property type="protein sequence ID" value="GMF16612.1"/>
    <property type="molecule type" value="Genomic_DNA"/>
</dbReference>
<evidence type="ECO:0000313" key="3">
    <source>
        <dbReference type="Proteomes" id="UP001165083"/>
    </source>
</evidence>
<evidence type="ECO:0000313" key="2">
    <source>
        <dbReference type="EMBL" id="GMF16612.1"/>
    </source>
</evidence>
<comment type="caution">
    <text evidence="2">The sequence shown here is derived from an EMBL/GenBank/DDBJ whole genome shotgun (WGS) entry which is preliminary data.</text>
</comment>
<reference evidence="2" key="1">
    <citation type="submission" date="2023-04" db="EMBL/GenBank/DDBJ databases">
        <title>Phytophthora lilii NBRC 32176.</title>
        <authorList>
            <person name="Ichikawa N."/>
            <person name="Sato H."/>
            <person name="Tonouchi N."/>
        </authorList>
    </citation>
    <scope>NUCLEOTIDE SEQUENCE</scope>
    <source>
        <strain evidence="2">NBRC 32176</strain>
    </source>
</reference>
<dbReference type="Proteomes" id="UP001165083">
    <property type="component" value="Unassembled WGS sequence"/>
</dbReference>
<gene>
    <name evidence="2" type="ORF">Plil01_000594700</name>
</gene>
<dbReference type="AlphaFoldDB" id="A0A9W6TMV2"/>
<name>A0A9W6TMV2_9STRA</name>
<protein>
    <submittedName>
        <fullName evidence="2">Unnamed protein product</fullName>
    </submittedName>
</protein>
<feature type="compositionally biased region" description="Basic residues" evidence="1">
    <location>
        <begin position="85"/>
        <end position="98"/>
    </location>
</feature>
<keyword evidence="3" id="KW-1185">Reference proteome</keyword>
<sequence length="98" mass="11394">MTPILDRSNVEMIDDIEISQNELDKIVAFSTWIKLLRDFSDQFNEREAKRCWNELNIETNEADRFNGKYRLDVDKPCTLGPSGKLSRRKTKTATKRGA</sequence>
<feature type="region of interest" description="Disordered" evidence="1">
    <location>
        <begin position="77"/>
        <end position="98"/>
    </location>
</feature>